<feature type="region of interest" description="Disordered" evidence="1">
    <location>
        <begin position="165"/>
        <end position="184"/>
    </location>
</feature>
<dbReference type="AlphaFoldDB" id="A0A1E4SGK5"/>
<feature type="compositionally biased region" description="Polar residues" evidence="1">
    <location>
        <begin position="171"/>
        <end position="184"/>
    </location>
</feature>
<evidence type="ECO:0000256" key="1">
    <source>
        <dbReference type="SAM" id="MobiDB-lite"/>
    </source>
</evidence>
<evidence type="ECO:0000313" key="2">
    <source>
        <dbReference type="EMBL" id="ODV78595.1"/>
    </source>
</evidence>
<evidence type="ECO:0000313" key="3">
    <source>
        <dbReference type="Proteomes" id="UP000094285"/>
    </source>
</evidence>
<dbReference type="RefSeq" id="XP_020063717.1">
    <property type="nucleotide sequence ID" value="XM_020207824.1"/>
</dbReference>
<dbReference type="Proteomes" id="UP000094285">
    <property type="component" value="Unassembled WGS sequence"/>
</dbReference>
<proteinExistence type="predicted"/>
<reference evidence="3" key="1">
    <citation type="submission" date="2016-05" db="EMBL/GenBank/DDBJ databases">
        <title>Comparative genomics of biotechnologically important yeasts.</title>
        <authorList>
            <consortium name="DOE Joint Genome Institute"/>
            <person name="Riley R."/>
            <person name="Haridas S."/>
            <person name="Wolfe K.H."/>
            <person name="Lopes M.R."/>
            <person name="Hittinger C.T."/>
            <person name="Goker M."/>
            <person name="Salamov A."/>
            <person name="Wisecaver J."/>
            <person name="Long T.M."/>
            <person name="Aerts A.L."/>
            <person name="Barry K."/>
            <person name="Choi C."/>
            <person name="Clum A."/>
            <person name="Coughlan A.Y."/>
            <person name="Deshpande S."/>
            <person name="Douglass A.P."/>
            <person name="Hanson S.J."/>
            <person name="Klenk H.-P."/>
            <person name="Labutti K."/>
            <person name="Lapidus A."/>
            <person name="Lindquist E."/>
            <person name="Lipzen A."/>
            <person name="Meier-Kolthoff J.P."/>
            <person name="Ohm R.A."/>
            <person name="Otillar R.P."/>
            <person name="Pangilinan J."/>
            <person name="Peng Y."/>
            <person name="Rokas A."/>
            <person name="Rosa C.A."/>
            <person name="Scheuner C."/>
            <person name="Sibirny A.A."/>
            <person name="Slot J.C."/>
            <person name="Stielow J.B."/>
            <person name="Sun H."/>
            <person name="Kurtzman C.P."/>
            <person name="Blackwell M."/>
            <person name="Grigoriev I.V."/>
            <person name="Jeffries T.W."/>
        </authorList>
    </citation>
    <scope>NUCLEOTIDE SEQUENCE [LARGE SCALE GENOMIC DNA]</scope>
    <source>
        <strain evidence="3">NRRL Y-17324</strain>
    </source>
</reference>
<dbReference type="GeneID" id="30981961"/>
<accession>A0A1E4SGK5</accession>
<organism evidence="2 3">
    <name type="scientific">Suhomyces tanzawaensis NRRL Y-17324</name>
    <dbReference type="NCBI Taxonomy" id="984487"/>
    <lineage>
        <taxon>Eukaryota</taxon>
        <taxon>Fungi</taxon>
        <taxon>Dikarya</taxon>
        <taxon>Ascomycota</taxon>
        <taxon>Saccharomycotina</taxon>
        <taxon>Pichiomycetes</taxon>
        <taxon>Debaryomycetaceae</taxon>
        <taxon>Suhomyces</taxon>
    </lineage>
</organism>
<dbReference type="EMBL" id="KV453913">
    <property type="protein sequence ID" value="ODV78595.1"/>
    <property type="molecule type" value="Genomic_DNA"/>
</dbReference>
<name>A0A1E4SGK5_9ASCO</name>
<gene>
    <name evidence="2" type="ORF">CANTADRAFT_26633</name>
</gene>
<protein>
    <submittedName>
        <fullName evidence="2">Uncharacterized protein</fullName>
    </submittedName>
</protein>
<keyword evidence="3" id="KW-1185">Reference proteome</keyword>
<sequence>MSLLAKGWCKCTSRNNCMGERFSAPRDLHETSSIAARTGRCGLRQLIEQYAREGYVIGTTWNIRWAIQWEHSFSGTNIFMPWRAIWGRYWDDTPPDTTSVVTGQWHHSGVTRPNNSNRYRNVCLGRANASRCKYRYRSARKHTGNVHTGQLISRVRKNKHARALDNLPGSVDSQHSDCSPQTLL</sequence>